<feature type="region of interest" description="Disordered" evidence="1">
    <location>
        <begin position="188"/>
        <end position="207"/>
    </location>
</feature>
<dbReference type="Proteomes" id="UP000215453">
    <property type="component" value="Chromosome 2"/>
</dbReference>
<protein>
    <submittedName>
        <fullName evidence="2">Uncharacterized protein</fullName>
    </submittedName>
</protein>
<feature type="region of interest" description="Disordered" evidence="1">
    <location>
        <begin position="148"/>
        <end position="176"/>
    </location>
</feature>
<evidence type="ECO:0000256" key="1">
    <source>
        <dbReference type="SAM" id="MobiDB-lite"/>
    </source>
</evidence>
<evidence type="ECO:0000313" key="2">
    <source>
        <dbReference type="EMBL" id="SMY21443.1"/>
    </source>
</evidence>
<dbReference type="EMBL" id="LT882677">
    <property type="protein sequence ID" value="SMY21443.1"/>
    <property type="molecule type" value="Genomic_DNA"/>
</dbReference>
<sequence>MDIPDSEPRRSAYKTVLKTLTSSQSYQLGLPGPTDSDEEADDSDAIGMALLSIDRVFDMVETRLDSVHDGVAAKLINASSSVLAQVWQDQYGAFRLFQAEWFKNAPPTVDTPMNDHVFLEAMRYDCKVVKSSLDEMYRTVDRAENPVERQLLNSVRDQDNEEEPAGMNSGKDPDASVIRSWSMNTMSDELEEDVEQLGETESAERDEDVDQLEMPFRLYQIQTATEILNQTLADWIRYREVAASNDEQSNSGASSLPHLTAEMNFDRASLKAHLRSKHPEISATEADVLVRLASSVAAPGKRPECPLCVQAAFEG</sequence>
<reference evidence="2 3" key="1">
    <citation type="submission" date="2016-10" db="EMBL/GenBank/DDBJ databases">
        <authorList>
            <person name="Varghese N."/>
        </authorList>
    </citation>
    <scope>NUCLEOTIDE SEQUENCE [LARGE SCALE GENOMIC DNA]</scope>
</reference>
<accession>A0A1Y6LAG2</accession>
<feature type="compositionally biased region" description="Acidic residues" evidence="1">
    <location>
        <begin position="188"/>
        <end position="198"/>
    </location>
</feature>
<dbReference type="AlphaFoldDB" id="A0A1Y6LAG2"/>
<organism evidence="2 3">
    <name type="scientific">Zymoseptoria tritici ST99CH_1A5</name>
    <dbReference type="NCBI Taxonomy" id="1276529"/>
    <lineage>
        <taxon>Eukaryota</taxon>
        <taxon>Fungi</taxon>
        <taxon>Dikarya</taxon>
        <taxon>Ascomycota</taxon>
        <taxon>Pezizomycotina</taxon>
        <taxon>Dothideomycetes</taxon>
        <taxon>Dothideomycetidae</taxon>
        <taxon>Mycosphaerellales</taxon>
        <taxon>Mycosphaerellaceae</taxon>
        <taxon>Zymoseptoria</taxon>
    </lineage>
</organism>
<name>A0A1Y6LAG2_ZYMTR</name>
<gene>
    <name evidence="2" type="ORF">ZT1A5_G2881</name>
</gene>
<proteinExistence type="predicted"/>
<evidence type="ECO:0000313" key="3">
    <source>
        <dbReference type="Proteomes" id="UP000215453"/>
    </source>
</evidence>